<dbReference type="Gene3D" id="3.30.420.10">
    <property type="entry name" value="Ribonuclease H-like superfamily/Ribonuclease H"/>
    <property type="match status" value="1"/>
</dbReference>
<dbReference type="InterPro" id="IPR050900">
    <property type="entry name" value="Transposase_IS3/IS150/IS904"/>
</dbReference>
<feature type="domain" description="Integrase catalytic" evidence="2">
    <location>
        <begin position="1"/>
        <end position="86"/>
    </location>
</feature>
<dbReference type="AlphaFoldDB" id="A0A4P7C1S7"/>
<evidence type="ECO:0000313" key="4">
    <source>
        <dbReference type="Proteomes" id="UP000294325"/>
    </source>
</evidence>
<keyword evidence="4" id="KW-1185">Reference proteome</keyword>
<feature type="region of interest" description="Disordered" evidence="1">
    <location>
        <begin position="61"/>
        <end position="86"/>
    </location>
</feature>
<evidence type="ECO:0000259" key="2">
    <source>
        <dbReference type="PROSITE" id="PS50994"/>
    </source>
</evidence>
<dbReference type="InterPro" id="IPR001584">
    <property type="entry name" value="Integrase_cat-core"/>
</dbReference>
<dbReference type="Proteomes" id="UP000294325">
    <property type="component" value="Chromosome"/>
</dbReference>
<dbReference type="GO" id="GO:0003676">
    <property type="term" value="F:nucleic acid binding"/>
    <property type="evidence" value="ECO:0007669"/>
    <property type="project" value="InterPro"/>
</dbReference>
<dbReference type="OrthoDB" id="9814512at2"/>
<dbReference type="InterPro" id="IPR036397">
    <property type="entry name" value="RNaseH_sf"/>
</dbReference>
<gene>
    <name evidence="3" type="ORF">E3U44_04995</name>
</gene>
<organism evidence="3 4">
    <name type="scientific">Nitrosococcus wardiae</name>
    <dbReference type="NCBI Taxonomy" id="1814290"/>
    <lineage>
        <taxon>Bacteria</taxon>
        <taxon>Pseudomonadati</taxon>
        <taxon>Pseudomonadota</taxon>
        <taxon>Gammaproteobacteria</taxon>
        <taxon>Chromatiales</taxon>
        <taxon>Chromatiaceae</taxon>
        <taxon>Nitrosococcus</taxon>
    </lineage>
</organism>
<dbReference type="Pfam" id="PF00665">
    <property type="entry name" value="rve"/>
    <property type="match status" value="1"/>
</dbReference>
<dbReference type="PROSITE" id="PS50994">
    <property type="entry name" value="INTEGRASE"/>
    <property type="match status" value="1"/>
</dbReference>
<dbReference type="KEGG" id="nwr:E3U44_04995"/>
<reference evidence="3 4" key="1">
    <citation type="submission" date="2019-03" db="EMBL/GenBank/DDBJ databases">
        <title>The genome sequence of Nitrosococcus wardiae strain D1FHST reveals the archetypal metabolic capacity of ammonia-oxidizing Gammaproteobacteria.</title>
        <authorList>
            <person name="Wang L."/>
            <person name="Lim C.K."/>
            <person name="Hanson T.E."/>
            <person name="Dang H."/>
            <person name="Klotz M.G."/>
        </authorList>
    </citation>
    <scope>NUCLEOTIDE SEQUENCE [LARGE SCALE GENOMIC DNA]</scope>
    <source>
        <strain evidence="3 4">D1FHS</strain>
    </source>
</reference>
<dbReference type="SUPFAM" id="SSF53098">
    <property type="entry name" value="Ribonuclease H-like"/>
    <property type="match status" value="1"/>
</dbReference>
<dbReference type="GO" id="GO:0015074">
    <property type="term" value="P:DNA integration"/>
    <property type="evidence" value="ECO:0007669"/>
    <property type="project" value="InterPro"/>
</dbReference>
<dbReference type="PANTHER" id="PTHR46889:SF4">
    <property type="entry name" value="TRANSPOSASE INSO FOR INSERTION SEQUENCE ELEMENT IS911B-RELATED"/>
    <property type="match status" value="1"/>
</dbReference>
<accession>A0A4P7C1S7</accession>
<evidence type="ECO:0000256" key="1">
    <source>
        <dbReference type="SAM" id="MobiDB-lite"/>
    </source>
</evidence>
<dbReference type="InterPro" id="IPR012337">
    <property type="entry name" value="RNaseH-like_sf"/>
</dbReference>
<evidence type="ECO:0000313" key="3">
    <source>
        <dbReference type="EMBL" id="QBQ56453.1"/>
    </source>
</evidence>
<dbReference type="PANTHER" id="PTHR46889">
    <property type="entry name" value="TRANSPOSASE INSF FOR INSERTION SEQUENCE IS3B-RELATED"/>
    <property type="match status" value="1"/>
</dbReference>
<protein>
    <recommendedName>
        <fullName evidence="2">Integrase catalytic domain-containing protein</fullName>
    </recommendedName>
</protein>
<name>A0A4P7C1S7_9GAMM</name>
<dbReference type="EMBL" id="CP038033">
    <property type="protein sequence ID" value="QBQ56453.1"/>
    <property type="molecule type" value="Genomic_DNA"/>
</dbReference>
<sequence length="86" mass="9842">MPCGDITTIPTEEGWLYPAVFLDLYSRAVVGWAMSKRMSAQLVEDALRMAIWKRQPPQGLLVHSDQGSQYASNRYPKTLKDHRLHL</sequence>
<proteinExistence type="predicted"/>